<sequence>MTVSLTPAPGMRAAREGDKVQEFDAPAGMLAVIPANEENYVAWSSTRENVVVALAPESLLELAAREFDAGRVELQPPPFGTIDLSALHLGRQLKAELTSGEAASELYIDSLITMFAIHILRNYSSTHKVPANAKGGLSARAAARVVDFLGENFTRKLSVAELAAVSGLNRRHFIHAFTQTFGEPPHRYLVKRRLAFAEELLVKGDLAIPEVAHLSGFSDQSQLTTTMKKYRQMTPMQMRRGG</sequence>
<dbReference type="InterPro" id="IPR018060">
    <property type="entry name" value="HTH_AraC"/>
</dbReference>
<dbReference type="PANTHER" id="PTHR46796">
    <property type="entry name" value="HTH-TYPE TRANSCRIPTIONAL ACTIVATOR RHAS-RELATED"/>
    <property type="match status" value="1"/>
</dbReference>
<dbReference type="Pfam" id="PF12833">
    <property type="entry name" value="HTH_18"/>
    <property type="match status" value="1"/>
</dbReference>
<dbReference type="EMBL" id="AHAM01000221">
    <property type="protein sequence ID" value="EHK54194.1"/>
    <property type="molecule type" value="Genomic_DNA"/>
</dbReference>
<dbReference type="AlphaFoldDB" id="H0HYI5"/>
<keyword evidence="3" id="KW-0804">Transcription</keyword>
<keyword evidence="2" id="KW-0238">DNA-binding</keyword>
<dbReference type="Proteomes" id="UP000003250">
    <property type="component" value="Unassembled WGS sequence"/>
</dbReference>
<dbReference type="PROSITE" id="PS01124">
    <property type="entry name" value="HTH_ARAC_FAMILY_2"/>
    <property type="match status" value="1"/>
</dbReference>
<feature type="domain" description="HTH araC/xylS-type" evidence="4">
    <location>
        <begin position="143"/>
        <end position="241"/>
    </location>
</feature>
<dbReference type="PATRIC" id="fig|1107882.3.peg.5110"/>
<dbReference type="InterPro" id="IPR009057">
    <property type="entry name" value="Homeodomain-like_sf"/>
</dbReference>
<dbReference type="GO" id="GO:0043565">
    <property type="term" value="F:sequence-specific DNA binding"/>
    <property type="evidence" value="ECO:0007669"/>
    <property type="project" value="InterPro"/>
</dbReference>
<dbReference type="Gene3D" id="1.10.10.60">
    <property type="entry name" value="Homeodomain-like"/>
    <property type="match status" value="1"/>
</dbReference>
<evidence type="ECO:0000256" key="2">
    <source>
        <dbReference type="ARBA" id="ARBA00023125"/>
    </source>
</evidence>
<dbReference type="RefSeq" id="WP_008838842.1">
    <property type="nucleotide sequence ID" value="NZ_AHAM01000221.1"/>
</dbReference>
<name>H0HYI5_9HYPH</name>
<dbReference type="PANTHER" id="PTHR46796:SF6">
    <property type="entry name" value="ARAC SUBFAMILY"/>
    <property type="match status" value="1"/>
</dbReference>
<dbReference type="SMART" id="SM00342">
    <property type="entry name" value="HTH_ARAC"/>
    <property type="match status" value="1"/>
</dbReference>
<evidence type="ECO:0000256" key="3">
    <source>
        <dbReference type="ARBA" id="ARBA00023163"/>
    </source>
</evidence>
<protein>
    <submittedName>
        <fullName evidence="5">AraC family transcriptional regulator</fullName>
    </submittedName>
</protein>
<organism evidence="5 6">
    <name type="scientific">Mesorhizobium alhagi CCNWXJ12-2</name>
    <dbReference type="NCBI Taxonomy" id="1107882"/>
    <lineage>
        <taxon>Bacteria</taxon>
        <taxon>Pseudomonadati</taxon>
        <taxon>Pseudomonadota</taxon>
        <taxon>Alphaproteobacteria</taxon>
        <taxon>Hyphomicrobiales</taxon>
        <taxon>Phyllobacteriaceae</taxon>
        <taxon>Allomesorhizobium</taxon>
    </lineage>
</organism>
<evidence type="ECO:0000313" key="6">
    <source>
        <dbReference type="Proteomes" id="UP000003250"/>
    </source>
</evidence>
<dbReference type="SUPFAM" id="SSF46689">
    <property type="entry name" value="Homeodomain-like"/>
    <property type="match status" value="2"/>
</dbReference>
<accession>H0HYI5</accession>
<keyword evidence="1" id="KW-0805">Transcription regulation</keyword>
<reference evidence="5 6" key="1">
    <citation type="journal article" date="2012" name="J. Bacteriol.">
        <title>Draft Genome Sequence of Mesorhizobium alhagi CCNWXJ12-2T, a Novel Salt-Resistant Species Isolated from the Desert of Northwestern China.</title>
        <authorList>
            <person name="Zhou M."/>
            <person name="Chen W."/>
            <person name="Chen H."/>
            <person name="Wei G."/>
        </authorList>
    </citation>
    <scope>NUCLEOTIDE SEQUENCE [LARGE SCALE GENOMIC DNA]</scope>
    <source>
        <strain evidence="5 6">CCNWXJ12-2</strain>
    </source>
</reference>
<evidence type="ECO:0000313" key="5">
    <source>
        <dbReference type="EMBL" id="EHK54194.1"/>
    </source>
</evidence>
<gene>
    <name evidence="5" type="ORF">MAXJ12_26328</name>
</gene>
<dbReference type="InterPro" id="IPR050204">
    <property type="entry name" value="AraC_XylS_family_regulators"/>
</dbReference>
<evidence type="ECO:0000256" key="1">
    <source>
        <dbReference type="ARBA" id="ARBA00023015"/>
    </source>
</evidence>
<evidence type="ECO:0000259" key="4">
    <source>
        <dbReference type="PROSITE" id="PS01124"/>
    </source>
</evidence>
<keyword evidence="6" id="KW-1185">Reference proteome</keyword>
<proteinExistence type="predicted"/>
<dbReference type="GO" id="GO:0003700">
    <property type="term" value="F:DNA-binding transcription factor activity"/>
    <property type="evidence" value="ECO:0007669"/>
    <property type="project" value="InterPro"/>
</dbReference>